<organism evidence="3 4">
    <name type="scientific">Wallemia mellicola</name>
    <dbReference type="NCBI Taxonomy" id="1708541"/>
    <lineage>
        <taxon>Eukaryota</taxon>
        <taxon>Fungi</taxon>
        <taxon>Dikarya</taxon>
        <taxon>Basidiomycota</taxon>
        <taxon>Wallemiomycotina</taxon>
        <taxon>Wallemiomycetes</taxon>
        <taxon>Wallemiales</taxon>
        <taxon>Wallemiaceae</taxon>
        <taxon>Wallemia</taxon>
    </lineage>
</organism>
<dbReference type="Gene3D" id="3.40.720.10">
    <property type="entry name" value="Alkaline Phosphatase, subunit A"/>
    <property type="match status" value="1"/>
</dbReference>
<name>A0A4T0MIY0_9BASI</name>
<sequence length="620" mass="69736">MPPSKKPNFLLIVADDLGFSDPFGSDINTPNLDKLARGGLTLTDFHTASACSPTRSMLLSGNDNHLAGLGQMAEFARNYPSIWKDEEGTAKPGYEGVLNYRVAALPEILNQPDPHTGKGVYRTILSGKWHLGLTEPFLPSNRGFERSWGLLPGAGNHFKYNPDVALGVPATKTLWSDNGNLFSMDDLPDSFYSTDAFTDKLIEYLDEDYERPFFAMLTLTAPHWPLQAPRHLIEKYKGRFDEGPHELRKERLLHLHNLGLISDNALAGAHPIIDTYGRGTWDRFTEDEKKRSARTMEVYAAMVESIDENVGRVLKHLEDKEELENTFVVFMSDNGAEGSLLEGRLCMIRERIQESIEKSFDNSFENIGNGNSYVWYGPEWAQAATAPSQLYKSFIYEGGIRVPFILNYPQGHPSLQGGAVSHEFTTVMDLAPTILDLAGIEHPGTEFQGRQIYPIRGKSWSEWLHNAEVPPHNENTITGWELFGQQSIRKGHWKALYVPAPAGSDEWELYNLKEDAGEVTNLAKSEPEILKDLIAHWSVYEAETGMVLPPPKAFADHKGWVWLDYDSLTRSLCRSMFHFYQKTEVSKWSKSASHITTESENGVIPIEIGVQFADHIVYIS</sequence>
<dbReference type="PANTHER" id="PTHR42693:SF33">
    <property type="entry name" value="ARYLSULFATASE"/>
    <property type="match status" value="1"/>
</dbReference>
<evidence type="ECO:0000256" key="1">
    <source>
        <dbReference type="ARBA" id="ARBA00008779"/>
    </source>
</evidence>
<evidence type="ECO:0000313" key="3">
    <source>
        <dbReference type="EMBL" id="TIB82426.1"/>
    </source>
</evidence>
<dbReference type="InterPro" id="IPR000917">
    <property type="entry name" value="Sulfatase_N"/>
</dbReference>
<protein>
    <submittedName>
        <fullName evidence="3">Alkaline phosphatase-like protein</fullName>
    </submittedName>
</protein>
<comment type="similarity">
    <text evidence="1">Belongs to the sulfatase family.</text>
</comment>
<gene>
    <name evidence="3" type="ORF">E3Q22_00349</name>
</gene>
<comment type="caution">
    <text evidence="3">The sequence shown here is derived from an EMBL/GenBank/DDBJ whole genome shotgun (WGS) entry which is preliminary data.</text>
</comment>
<dbReference type="PANTHER" id="PTHR42693">
    <property type="entry name" value="ARYLSULFATASE FAMILY MEMBER"/>
    <property type="match status" value="1"/>
</dbReference>
<evidence type="ECO:0000313" key="4">
    <source>
        <dbReference type="Proteomes" id="UP000310685"/>
    </source>
</evidence>
<dbReference type="Gene3D" id="3.30.1120.10">
    <property type="match status" value="1"/>
</dbReference>
<feature type="domain" description="Sulfatase N-terminal" evidence="2">
    <location>
        <begin position="7"/>
        <end position="440"/>
    </location>
</feature>
<dbReference type="AlphaFoldDB" id="A0A4T0MIY0"/>
<proteinExistence type="inferred from homology"/>
<dbReference type="EMBL" id="SPRC01000002">
    <property type="protein sequence ID" value="TIB82426.1"/>
    <property type="molecule type" value="Genomic_DNA"/>
</dbReference>
<accession>A0A4T0MIY0</accession>
<dbReference type="InterPro" id="IPR017850">
    <property type="entry name" value="Alkaline_phosphatase_core_sf"/>
</dbReference>
<dbReference type="Proteomes" id="UP000310685">
    <property type="component" value="Unassembled WGS sequence"/>
</dbReference>
<evidence type="ECO:0000259" key="2">
    <source>
        <dbReference type="Pfam" id="PF00884"/>
    </source>
</evidence>
<dbReference type="InterPro" id="IPR050738">
    <property type="entry name" value="Sulfatase"/>
</dbReference>
<dbReference type="Pfam" id="PF00884">
    <property type="entry name" value="Sulfatase"/>
    <property type="match status" value="1"/>
</dbReference>
<dbReference type="SUPFAM" id="SSF53649">
    <property type="entry name" value="Alkaline phosphatase-like"/>
    <property type="match status" value="1"/>
</dbReference>
<dbReference type="CDD" id="cd16025">
    <property type="entry name" value="PAS_like"/>
    <property type="match status" value="1"/>
</dbReference>
<reference evidence="3 4" key="1">
    <citation type="submission" date="2019-03" db="EMBL/GenBank/DDBJ databases">
        <title>Sequencing 25 genomes of Wallemia mellicola.</title>
        <authorList>
            <person name="Gostincar C."/>
        </authorList>
    </citation>
    <scope>NUCLEOTIDE SEQUENCE [LARGE SCALE GENOMIC DNA]</scope>
    <source>
        <strain evidence="3 4">EXF-6152</strain>
    </source>
</reference>
<dbReference type="GO" id="GO:0004065">
    <property type="term" value="F:arylsulfatase activity"/>
    <property type="evidence" value="ECO:0007669"/>
    <property type="project" value="TreeGrafter"/>
</dbReference>